<keyword evidence="2 4" id="KW-0560">Oxidoreductase</keyword>
<dbReference type="InterPro" id="IPR036291">
    <property type="entry name" value="NAD(P)-bd_dom_sf"/>
</dbReference>
<dbReference type="AlphaFoldDB" id="A0A1T5BRA2"/>
<protein>
    <submittedName>
        <fullName evidence="7">Phosphoglycerate dehydrogenase</fullName>
    </submittedName>
</protein>
<dbReference type="EMBL" id="FUYN01000003">
    <property type="protein sequence ID" value="SKB49746.1"/>
    <property type="molecule type" value="Genomic_DNA"/>
</dbReference>
<comment type="similarity">
    <text evidence="1 4">Belongs to the D-isomer specific 2-hydroxyacid dehydrogenase family.</text>
</comment>
<evidence type="ECO:0000256" key="4">
    <source>
        <dbReference type="RuleBase" id="RU003719"/>
    </source>
</evidence>
<keyword evidence="8" id="KW-1185">Reference proteome</keyword>
<evidence type="ECO:0000313" key="7">
    <source>
        <dbReference type="EMBL" id="SKB49746.1"/>
    </source>
</evidence>
<evidence type="ECO:0000256" key="1">
    <source>
        <dbReference type="ARBA" id="ARBA00005854"/>
    </source>
</evidence>
<dbReference type="PANTHER" id="PTHR43333:SF1">
    <property type="entry name" value="D-ISOMER SPECIFIC 2-HYDROXYACID DEHYDROGENASE NAD-BINDING DOMAIN-CONTAINING PROTEIN"/>
    <property type="match status" value="1"/>
</dbReference>
<evidence type="ECO:0000259" key="5">
    <source>
        <dbReference type="Pfam" id="PF00389"/>
    </source>
</evidence>
<accession>A0A1T5BRA2</accession>
<dbReference type="GO" id="GO:0016616">
    <property type="term" value="F:oxidoreductase activity, acting on the CH-OH group of donors, NAD or NADP as acceptor"/>
    <property type="evidence" value="ECO:0007669"/>
    <property type="project" value="InterPro"/>
</dbReference>
<evidence type="ECO:0000313" key="8">
    <source>
        <dbReference type="Proteomes" id="UP000243406"/>
    </source>
</evidence>
<feature type="domain" description="D-isomer specific 2-hydroxyacid dehydrogenase NAD-binding" evidence="6">
    <location>
        <begin position="103"/>
        <end position="275"/>
    </location>
</feature>
<dbReference type="Proteomes" id="UP000243406">
    <property type="component" value="Unassembled WGS sequence"/>
</dbReference>
<dbReference type="SUPFAM" id="SSF51735">
    <property type="entry name" value="NAD(P)-binding Rossmann-fold domains"/>
    <property type="match status" value="1"/>
</dbReference>
<dbReference type="RefSeq" id="WP_079589642.1">
    <property type="nucleotide sequence ID" value="NZ_FUYN01000003.1"/>
</dbReference>
<dbReference type="SUPFAM" id="SSF52283">
    <property type="entry name" value="Formate/glycerate dehydrogenase catalytic domain-like"/>
    <property type="match status" value="1"/>
</dbReference>
<evidence type="ECO:0000259" key="6">
    <source>
        <dbReference type="Pfam" id="PF02826"/>
    </source>
</evidence>
<dbReference type="CDD" id="cd12155">
    <property type="entry name" value="PGDH_1"/>
    <property type="match status" value="1"/>
</dbReference>
<dbReference type="PROSITE" id="PS00671">
    <property type="entry name" value="D_2_HYDROXYACID_DH_3"/>
    <property type="match status" value="1"/>
</dbReference>
<organism evidence="7 8">
    <name type="scientific">Acetoanaerobium noterae</name>
    <dbReference type="NCBI Taxonomy" id="745369"/>
    <lineage>
        <taxon>Bacteria</taxon>
        <taxon>Bacillati</taxon>
        <taxon>Bacillota</taxon>
        <taxon>Clostridia</taxon>
        <taxon>Peptostreptococcales</taxon>
        <taxon>Filifactoraceae</taxon>
        <taxon>Acetoanaerobium</taxon>
    </lineage>
</organism>
<name>A0A1T5BRA2_9FIRM</name>
<gene>
    <name evidence="7" type="ORF">SAMN02745120_1819</name>
</gene>
<evidence type="ECO:0000256" key="2">
    <source>
        <dbReference type="ARBA" id="ARBA00023002"/>
    </source>
</evidence>
<feature type="domain" description="D-isomer specific 2-hydroxyacid dehydrogenase catalytic" evidence="5">
    <location>
        <begin position="11"/>
        <end position="307"/>
    </location>
</feature>
<sequence>MKVLFTYDYGKEKMDSIRALGYEVEIIDEGRFTPEQVPYDSEVMCCYNPFDRLDITKFPNLKLIQLSSIGFDFIPKEDILNKSITLSNNRGGYSIPMGEWIVMNLLMLSRKAVKFWDNKKEKKWKLDSKLTELYGKTVTFLGTGTISSEAAKRLQGFEMNVVGVNTKGTDTLYFDKVYALEEVKTAIEQADYLVMVLPFTERTNHFLDKEKLSWMKNTAMLINVSRGNVIDEVALTEALKSKTIAGAALDVFEEEPLSSESELWEMDNVFISPHNSWISEQRDNRRFNLIYENLKAFIQNKPLKNVVDIKRGY</sequence>
<dbReference type="InterPro" id="IPR029753">
    <property type="entry name" value="D-isomer_DH_CS"/>
</dbReference>
<dbReference type="Gene3D" id="3.40.50.720">
    <property type="entry name" value="NAD(P)-binding Rossmann-like Domain"/>
    <property type="match status" value="2"/>
</dbReference>
<reference evidence="8" key="1">
    <citation type="submission" date="2017-02" db="EMBL/GenBank/DDBJ databases">
        <authorList>
            <person name="Varghese N."/>
            <person name="Submissions S."/>
        </authorList>
    </citation>
    <scope>NUCLEOTIDE SEQUENCE [LARGE SCALE GENOMIC DNA]</scope>
    <source>
        <strain evidence="8">ATCC 35199</strain>
    </source>
</reference>
<dbReference type="InterPro" id="IPR006139">
    <property type="entry name" value="D-isomer_2_OHA_DH_cat_dom"/>
</dbReference>
<dbReference type="OrthoDB" id="9805416at2"/>
<dbReference type="PANTHER" id="PTHR43333">
    <property type="entry name" value="2-HACID_DH_C DOMAIN-CONTAINING PROTEIN"/>
    <property type="match status" value="1"/>
</dbReference>
<keyword evidence="3" id="KW-0520">NAD</keyword>
<dbReference type="Pfam" id="PF00389">
    <property type="entry name" value="2-Hacid_dh"/>
    <property type="match status" value="1"/>
</dbReference>
<proteinExistence type="inferred from homology"/>
<dbReference type="Pfam" id="PF02826">
    <property type="entry name" value="2-Hacid_dh_C"/>
    <property type="match status" value="1"/>
</dbReference>
<dbReference type="InterPro" id="IPR006140">
    <property type="entry name" value="D-isomer_DH_NAD-bd"/>
</dbReference>
<dbReference type="GO" id="GO:0051287">
    <property type="term" value="F:NAD binding"/>
    <property type="evidence" value="ECO:0007669"/>
    <property type="project" value="InterPro"/>
</dbReference>
<evidence type="ECO:0000256" key="3">
    <source>
        <dbReference type="ARBA" id="ARBA00023027"/>
    </source>
</evidence>